<evidence type="ECO:0000259" key="10">
    <source>
        <dbReference type="PROSITE" id="PS50198"/>
    </source>
</evidence>
<dbReference type="InterPro" id="IPR050245">
    <property type="entry name" value="PrsA_foldase"/>
</dbReference>
<reference evidence="11" key="1">
    <citation type="submission" date="2020-04" db="EMBL/GenBank/DDBJ databases">
        <title>Deep metagenomics examines the oral microbiome during advanced dental caries in children, revealing novel taxa and co-occurrences with host molecules.</title>
        <authorList>
            <person name="Baker J.L."/>
            <person name="Morton J.T."/>
            <person name="Dinis M."/>
            <person name="Alvarez R."/>
            <person name="Tran N.C."/>
            <person name="Knight R."/>
            <person name="Edlund A."/>
        </authorList>
    </citation>
    <scope>NUCLEOTIDE SEQUENCE</scope>
    <source>
        <strain evidence="11">JCVI_32_bin.24</strain>
    </source>
</reference>
<dbReference type="Pfam" id="PF13623">
    <property type="entry name" value="SurA_N_2"/>
    <property type="match status" value="1"/>
</dbReference>
<keyword evidence="6 7" id="KW-0413">Isomerase</keyword>
<evidence type="ECO:0000256" key="2">
    <source>
        <dbReference type="ARBA" id="ARBA00007656"/>
    </source>
</evidence>
<sequence length="263" mass="28735">MHKLSRLAALLVAGAIVSAPAFAAEKGKAFATVNGQPISQTVYNAFVAEQKAQGAPDSPELQAAVKEELVRREILAQEAKKKGLDKNPNIQGQIELAKQAVLIRAFLSEHVKANPISEAQLKAEYDVIKNNLGSTEYKSRHILVEKEEDAKAIIAKLDKGEKFSELAKQSKDPGSKDKGGELGWSSPAAYVKPFGEALTKLKKGEYTKAPVQSDFGYHIIQLDDSRPSNPPPFDQVKPQLQQRASQQQIETLVKELRGKAKVD</sequence>
<feature type="signal peptide" evidence="9">
    <location>
        <begin position="1"/>
        <end position="23"/>
    </location>
</feature>
<keyword evidence="5 7" id="KW-0697">Rotamase</keyword>
<dbReference type="Proteomes" id="UP000718593">
    <property type="component" value="Unassembled WGS sequence"/>
</dbReference>
<dbReference type="EC" id="5.2.1.8" evidence="3"/>
<evidence type="ECO:0000256" key="4">
    <source>
        <dbReference type="ARBA" id="ARBA00022729"/>
    </source>
</evidence>
<dbReference type="InterPro" id="IPR046357">
    <property type="entry name" value="PPIase_dom_sf"/>
</dbReference>
<evidence type="ECO:0000313" key="12">
    <source>
        <dbReference type="Proteomes" id="UP000718593"/>
    </source>
</evidence>
<dbReference type="AlphaFoldDB" id="A0A930BSL0"/>
<feature type="chain" id="PRO_5037665724" description="peptidylprolyl isomerase" evidence="9">
    <location>
        <begin position="24"/>
        <end position="263"/>
    </location>
</feature>
<accession>A0A930BSL0</accession>
<feature type="region of interest" description="Disordered" evidence="8">
    <location>
        <begin position="221"/>
        <end position="246"/>
    </location>
</feature>
<dbReference type="Gene3D" id="1.10.8.1040">
    <property type="match status" value="1"/>
</dbReference>
<evidence type="ECO:0000313" key="11">
    <source>
        <dbReference type="EMBL" id="MBF1164496.1"/>
    </source>
</evidence>
<dbReference type="EMBL" id="JABZMI010000076">
    <property type="protein sequence ID" value="MBF1164496.1"/>
    <property type="molecule type" value="Genomic_DNA"/>
</dbReference>
<evidence type="ECO:0000256" key="5">
    <source>
        <dbReference type="ARBA" id="ARBA00023110"/>
    </source>
</evidence>
<dbReference type="Gene3D" id="3.10.50.40">
    <property type="match status" value="1"/>
</dbReference>
<organism evidence="11 12">
    <name type="scientific">Dechloromonas agitata</name>
    <dbReference type="NCBI Taxonomy" id="73030"/>
    <lineage>
        <taxon>Bacteria</taxon>
        <taxon>Pseudomonadati</taxon>
        <taxon>Pseudomonadota</taxon>
        <taxon>Betaproteobacteria</taxon>
        <taxon>Rhodocyclales</taxon>
        <taxon>Azonexaceae</taxon>
        <taxon>Dechloromonas</taxon>
    </lineage>
</organism>
<comment type="similarity">
    <text evidence="2">Belongs to the PpiC/parvulin rotamase family.</text>
</comment>
<evidence type="ECO:0000256" key="1">
    <source>
        <dbReference type="ARBA" id="ARBA00000971"/>
    </source>
</evidence>
<gene>
    <name evidence="11" type="ORF">HXL68_05605</name>
</gene>
<dbReference type="InterPro" id="IPR000297">
    <property type="entry name" value="PPIase_PpiC"/>
</dbReference>
<evidence type="ECO:0000256" key="7">
    <source>
        <dbReference type="PROSITE-ProRule" id="PRU00278"/>
    </source>
</evidence>
<dbReference type="Pfam" id="PF13145">
    <property type="entry name" value="Rotamase_2"/>
    <property type="match status" value="1"/>
</dbReference>
<proteinExistence type="inferred from homology"/>
<dbReference type="SUPFAM" id="SSF54534">
    <property type="entry name" value="FKBP-like"/>
    <property type="match status" value="1"/>
</dbReference>
<dbReference type="PROSITE" id="PS50198">
    <property type="entry name" value="PPIC_PPIASE_2"/>
    <property type="match status" value="1"/>
</dbReference>
<evidence type="ECO:0000256" key="9">
    <source>
        <dbReference type="SAM" id="SignalP"/>
    </source>
</evidence>
<dbReference type="PANTHER" id="PTHR47245">
    <property type="entry name" value="PEPTIDYLPROLYL ISOMERASE"/>
    <property type="match status" value="1"/>
</dbReference>
<keyword evidence="4 9" id="KW-0732">Signal</keyword>
<evidence type="ECO:0000256" key="6">
    <source>
        <dbReference type="ARBA" id="ARBA00023235"/>
    </source>
</evidence>
<comment type="caution">
    <text evidence="11">The sequence shown here is derived from an EMBL/GenBank/DDBJ whole genome shotgun (WGS) entry which is preliminary data.</text>
</comment>
<dbReference type="InterPro" id="IPR027304">
    <property type="entry name" value="Trigger_fact/SurA_dom_sf"/>
</dbReference>
<name>A0A930BSL0_9RHOO</name>
<feature type="domain" description="PpiC" evidence="10">
    <location>
        <begin position="134"/>
        <end position="224"/>
    </location>
</feature>
<protein>
    <recommendedName>
        <fullName evidence="3">peptidylprolyl isomerase</fullName>
        <ecNumber evidence="3">5.2.1.8</ecNumber>
    </recommendedName>
</protein>
<evidence type="ECO:0000256" key="3">
    <source>
        <dbReference type="ARBA" id="ARBA00013194"/>
    </source>
</evidence>
<dbReference type="SUPFAM" id="SSF109998">
    <property type="entry name" value="Triger factor/SurA peptide-binding domain-like"/>
    <property type="match status" value="1"/>
</dbReference>
<comment type="catalytic activity">
    <reaction evidence="1">
        <text>[protein]-peptidylproline (omega=180) = [protein]-peptidylproline (omega=0)</text>
        <dbReference type="Rhea" id="RHEA:16237"/>
        <dbReference type="Rhea" id="RHEA-COMP:10747"/>
        <dbReference type="Rhea" id="RHEA-COMP:10748"/>
        <dbReference type="ChEBI" id="CHEBI:83833"/>
        <dbReference type="ChEBI" id="CHEBI:83834"/>
        <dbReference type="EC" id="5.2.1.8"/>
    </reaction>
</comment>
<dbReference type="GO" id="GO:0003755">
    <property type="term" value="F:peptidyl-prolyl cis-trans isomerase activity"/>
    <property type="evidence" value="ECO:0007669"/>
    <property type="project" value="UniProtKB-KW"/>
</dbReference>
<evidence type="ECO:0000256" key="8">
    <source>
        <dbReference type="SAM" id="MobiDB-lite"/>
    </source>
</evidence>
<dbReference type="PANTHER" id="PTHR47245:SF1">
    <property type="entry name" value="FOLDASE PROTEIN PRSA"/>
    <property type="match status" value="1"/>
</dbReference>